<sequence>MRIVVKRIPIEIIELGIETYAQIDIEEILLISYPPITKTVLKFYTEYIAFEFQNEYSVKIKNDDAVIKCYRGNTLNTFIQKDAGERTVAEWRKVISRSENTPYIVRTIDSIKVPDEDVIKTVASDAEELQKTKPVELDELSEETKFRIYKLIVNEIGKHFYNCEMRMSYKDFILVEDCIRKVLQREQDEHKTD</sequence>
<evidence type="ECO:0000313" key="1">
    <source>
        <dbReference type="EMBL" id="RGN90590.1"/>
    </source>
</evidence>
<dbReference type="Proteomes" id="UP000261105">
    <property type="component" value="Unassembled WGS sequence"/>
</dbReference>
<dbReference type="EMBL" id="QSUZ01000001">
    <property type="protein sequence ID" value="RGN90590.1"/>
    <property type="molecule type" value="Genomic_DNA"/>
</dbReference>
<protein>
    <submittedName>
        <fullName evidence="1">Uncharacterized protein</fullName>
    </submittedName>
</protein>
<evidence type="ECO:0000313" key="2">
    <source>
        <dbReference type="Proteomes" id="UP000261105"/>
    </source>
</evidence>
<gene>
    <name evidence="1" type="ORF">DXB38_00965</name>
</gene>
<dbReference type="AlphaFoldDB" id="A0A3E5ENP6"/>
<accession>A0A3E5ENP6</accession>
<organism evidence="1 2">
    <name type="scientific">Blautia obeum</name>
    <dbReference type="NCBI Taxonomy" id="40520"/>
    <lineage>
        <taxon>Bacteria</taxon>
        <taxon>Bacillati</taxon>
        <taxon>Bacillota</taxon>
        <taxon>Clostridia</taxon>
        <taxon>Lachnospirales</taxon>
        <taxon>Lachnospiraceae</taxon>
        <taxon>Blautia</taxon>
    </lineage>
</organism>
<comment type="caution">
    <text evidence="1">The sequence shown here is derived from an EMBL/GenBank/DDBJ whole genome shotgun (WGS) entry which is preliminary data.</text>
</comment>
<proteinExistence type="predicted"/>
<name>A0A3E5ENP6_9FIRM</name>
<reference evidence="1 2" key="1">
    <citation type="submission" date="2018-08" db="EMBL/GenBank/DDBJ databases">
        <title>A genome reference for cultivated species of the human gut microbiota.</title>
        <authorList>
            <person name="Zou Y."/>
            <person name="Xue W."/>
            <person name="Luo G."/>
        </authorList>
    </citation>
    <scope>NUCLEOTIDE SEQUENCE [LARGE SCALE GENOMIC DNA]</scope>
    <source>
        <strain evidence="1 2">OM03-6</strain>
    </source>
</reference>